<feature type="signal peptide" evidence="1">
    <location>
        <begin position="1"/>
        <end position="21"/>
    </location>
</feature>
<keyword evidence="1" id="KW-0732">Signal</keyword>
<proteinExistence type="predicted"/>
<protein>
    <submittedName>
        <fullName evidence="2">CSON008080 protein</fullName>
    </submittedName>
</protein>
<reference evidence="2" key="1">
    <citation type="submission" date="2018-07" db="EMBL/GenBank/DDBJ databases">
        <authorList>
            <person name="Quirk P.G."/>
            <person name="Krulwich T.A."/>
        </authorList>
    </citation>
    <scope>NUCLEOTIDE SEQUENCE</scope>
</reference>
<dbReference type="EMBL" id="UFQT01000304">
    <property type="protein sequence ID" value="SSX23030.1"/>
    <property type="molecule type" value="Genomic_DNA"/>
</dbReference>
<dbReference type="OMA" id="EDIPVCN"/>
<accession>A0A336LZ04</accession>
<gene>
    <name evidence="2" type="primary">CSON008080</name>
</gene>
<organism evidence="2">
    <name type="scientific">Culicoides sonorensis</name>
    <name type="common">Biting midge</name>
    <dbReference type="NCBI Taxonomy" id="179676"/>
    <lineage>
        <taxon>Eukaryota</taxon>
        <taxon>Metazoa</taxon>
        <taxon>Ecdysozoa</taxon>
        <taxon>Arthropoda</taxon>
        <taxon>Hexapoda</taxon>
        <taxon>Insecta</taxon>
        <taxon>Pterygota</taxon>
        <taxon>Neoptera</taxon>
        <taxon>Endopterygota</taxon>
        <taxon>Diptera</taxon>
        <taxon>Nematocera</taxon>
        <taxon>Chironomoidea</taxon>
        <taxon>Ceratopogonidae</taxon>
        <taxon>Ceratopogoninae</taxon>
        <taxon>Culicoides</taxon>
        <taxon>Monoculicoides</taxon>
    </lineage>
</organism>
<dbReference type="VEuPathDB" id="VectorBase:CSON008080"/>
<dbReference type="AlphaFoldDB" id="A0A336LZ04"/>
<name>A0A336LZ04_CULSO</name>
<feature type="chain" id="PRO_5016420559" evidence="1">
    <location>
        <begin position="22"/>
        <end position="285"/>
    </location>
</feature>
<evidence type="ECO:0000313" key="2">
    <source>
        <dbReference type="EMBL" id="SSX23030.1"/>
    </source>
</evidence>
<sequence length="285" mass="32112">MIIKILWTLNVLVISLTYIEANNCDLSECPGVQKLYGELGCTPIFNDGDCCPVKYECPDMQSWRKDKCYFDGEEYSVRDKIPSGKTKQNCVASCFCSQFNPDERPKFTCAHFDCAEFFGPRNPDCTLIYDEDSCCSTGKLCGEERAKAHKCYFEDKEYLAGEKIHKGCYKCLCQPGFDNSTIVGNPHCKEVSCGLHLHYVRELFEGCIPVYFQNNKCCPITWRCPDANKDEVISTGRSESNRDACTFGKLTIPVGDALNNHDNKVTCSCLTPPHAQCIRTEASYD</sequence>
<evidence type="ECO:0000256" key="1">
    <source>
        <dbReference type="SAM" id="SignalP"/>
    </source>
</evidence>